<dbReference type="PROSITE" id="PS00198">
    <property type="entry name" value="4FE4S_FER_1"/>
    <property type="match status" value="1"/>
</dbReference>
<dbReference type="SUPFAM" id="SSF46548">
    <property type="entry name" value="alpha-helical ferredoxin"/>
    <property type="match status" value="1"/>
</dbReference>
<dbReference type="Pfam" id="PF12838">
    <property type="entry name" value="Fer4_7"/>
    <property type="match status" value="1"/>
</dbReference>
<comment type="subcellular location">
    <subcellularLocation>
        <location evidence="8">Cell membrane</location>
        <topology evidence="8">Peripheral membrane protein</topology>
    </subcellularLocation>
</comment>
<keyword evidence="8" id="KW-1278">Translocase</keyword>
<dbReference type="Pfam" id="PF10531">
    <property type="entry name" value="SLBB"/>
    <property type="match status" value="1"/>
</dbReference>
<keyword evidence="8" id="KW-0472">Membrane</keyword>
<feature type="binding site" evidence="8">
    <location>
        <position position="412"/>
    </location>
    <ligand>
        <name>[4Fe-4S] cluster</name>
        <dbReference type="ChEBI" id="CHEBI:49883"/>
        <label>2</label>
    </ligand>
</feature>
<keyword evidence="7 8" id="KW-0411">Iron-sulfur</keyword>
<dbReference type="GO" id="GO:0046872">
    <property type="term" value="F:metal ion binding"/>
    <property type="evidence" value="ECO:0007669"/>
    <property type="project" value="UniProtKB-KW"/>
</dbReference>
<feature type="binding site" evidence="8">
    <location>
        <position position="373"/>
    </location>
    <ligand>
        <name>[4Fe-4S] cluster</name>
        <dbReference type="ChEBI" id="CHEBI:49883"/>
        <label>1</label>
    </ligand>
</feature>
<dbReference type="Gene3D" id="3.30.70.20">
    <property type="match status" value="1"/>
</dbReference>
<dbReference type="InterPro" id="IPR026902">
    <property type="entry name" value="RnfC_N"/>
</dbReference>
<proteinExistence type="inferred from homology"/>
<feature type="binding site" evidence="8">
    <location>
        <position position="377"/>
    </location>
    <ligand>
        <name>[4Fe-4S] cluster</name>
        <dbReference type="ChEBI" id="CHEBI:49883"/>
        <label>2</label>
    </ligand>
</feature>
<evidence type="ECO:0000313" key="10">
    <source>
        <dbReference type="EMBL" id="HIV11131.1"/>
    </source>
</evidence>
<protein>
    <recommendedName>
        <fullName evidence="8">Ion-translocating oxidoreductase complex subunit C</fullName>
        <ecNumber evidence="8">7.-.-.-</ecNumber>
    </recommendedName>
    <alternativeName>
        <fullName evidence="8">Rnf electron transport complex subunit C</fullName>
    </alternativeName>
</protein>
<dbReference type="InterPro" id="IPR017896">
    <property type="entry name" value="4Fe4S_Fe-S-bd"/>
</dbReference>
<dbReference type="InterPro" id="IPR037225">
    <property type="entry name" value="Nuo51_FMN-bd_sf"/>
</dbReference>
<feature type="binding site" evidence="8">
    <location>
        <position position="367"/>
    </location>
    <ligand>
        <name>[4Fe-4S] cluster</name>
        <dbReference type="ChEBI" id="CHEBI:49883"/>
        <label>1</label>
    </ligand>
</feature>
<reference evidence="10" key="1">
    <citation type="submission" date="2020-10" db="EMBL/GenBank/DDBJ databases">
        <authorList>
            <person name="Gilroy R."/>
        </authorList>
    </citation>
    <scope>NUCLEOTIDE SEQUENCE</scope>
    <source>
        <strain evidence="10">1370</strain>
    </source>
</reference>
<keyword evidence="4 8" id="KW-0677">Repeat</keyword>
<dbReference type="Pfam" id="PF13375">
    <property type="entry name" value="RnfC_N"/>
    <property type="match status" value="1"/>
</dbReference>
<keyword evidence="1 8" id="KW-0813">Transport</keyword>
<feature type="domain" description="4Fe-4S ferredoxin-type" evidence="9">
    <location>
        <begin position="397"/>
        <end position="427"/>
    </location>
</feature>
<comment type="subunit">
    <text evidence="8">The complex is composed of six subunits: RnfA, RnfB, RnfC, RnfD, RnfE and RnfG.</text>
</comment>
<dbReference type="InterPro" id="IPR010208">
    <property type="entry name" value="Ion_transpt_RnfC/RsxC"/>
</dbReference>
<comment type="similarity">
    <text evidence="8">Belongs to the 4Fe4S bacterial-type ferredoxin family. RnfC subfamily.</text>
</comment>
<dbReference type="Gene3D" id="3.40.50.11540">
    <property type="entry name" value="NADH-ubiquinone oxidoreductase 51kDa subunit"/>
    <property type="match status" value="1"/>
</dbReference>
<evidence type="ECO:0000256" key="2">
    <source>
        <dbReference type="ARBA" id="ARBA00022485"/>
    </source>
</evidence>
<evidence type="ECO:0000256" key="6">
    <source>
        <dbReference type="ARBA" id="ARBA00023004"/>
    </source>
</evidence>
<keyword evidence="5 8" id="KW-0249">Electron transport</keyword>
<dbReference type="InterPro" id="IPR017900">
    <property type="entry name" value="4Fe4S_Fe_S_CS"/>
</dbReference>
<comment type="cofactor">
    <cofactor evidence="8">
        <name>[4Fe-4S] cluster</name>
        <dbReference type="ChEBI" id="CHEBI:49883"/>
    </cofactor>
    <text evidence="8">Binds 2 [4Fe-4S] clusters per subunit.</text>
</comment>
<dbReference type="SUPFAM" id="SSF142019">
    <property type="entry name" value="Nqo1 FMN-binding domain-like"/>
    <property type="match status" value="1"/>
</dbReference>
<evidence type="ECO:0000256" key="5">
    <source>
        <dbReference type="ARBA" id="ARBA00022982"/>
    </source>
</evidence>
<dbReference type="PANTHER" id="PTHR43034:SF2">
    <property type="entry name" value="ION-TRANSLOCATING OXIDOREDUCTASE COMPLEX SUBUNIT C"/>
    <property type="match status" value="1"/>
</dbReference>
<organism evidence="10 11">
    <name type="scientific">Candidatus Faeciplasma avium</name>
    <dbReference type="NCBI Taxonomy" id="2840798"/>
    <lineage>
        <taxon>Bacteria</taxon>
        <taxon>Bacillati</taxon>
        <taxon>Bacillota</taxon>
        <taxon>Clostridia</taxon>
        <taxon>Eubacteriales</taxon>
        <taxon>Oscillospiraceae</taxon>
        <taxon>Oscillospiraceae incertae sedis</taxon>
        <taxon>Candidatus Faeciplasma</taxon>
    </lineage>
</organism>
<evidence type="ECO:0000259" key="9">
    <source>
        <dbReference type="PROSITE" id="PS51379"/>
    </source>
</evidence>
<dbReference type="PROSITE" id="PS51379">
    <property type="entry name" value="4FE4S_FER_2"/>
    <property type="match status" value="2"/>
</dbReference>
<evidence type="ECO:0000256" key="7">
    <source>
        <dbReference type="ARBA" id="ARBA00023014"/>
    </source>
</evidence>
<dbReference type="GO" id="GO:0022900">
    <property type="term" value="P:electron transport chain"/>
    <property type="evidence" value="ECO:0007669"/>
    <property type="project" value="UniProtKB-UniRule"/>
</dbReference>
<feature type="binding site" evidence="8">
    <location>
        <position position="406"/>
    </location>
    <ligand>
        <name>[4Fe-4S] cluster</name>
        <dbReference type="ChEBI" id="CHEBI:49883"/>
        <label>2</label>
    </ligand>
</feature>
<evidence type="ECO:0000256" key="4">
    <source>
        <dbReference type="ARBA" id="ARBA00022737"/>
    </source>
</evidence>
<dbReference type="InterPro" id="IPR019554">
    <property type="entry name" value="Soluble_ligand-bd"/>
</dbReference>
<evidence type="ECO:0000313" key="11">
    <source>
        <dbReference type="Proteomes" id="UP000823960"/>
    </source>
</evidence>
<feature type="binding site" evidence="8">
    <location>
        <position position="416"/>
    </location>
    <ligand>
        <name>[4Fe-4S] cluster</name>
        <dbReference type="ChEBI" id="CHEBI:49883"/>
        <label>1</label>
    </ligand>
</feature>
<dbReference type="NCBIfam" id="NF003454">
    <property type="entry name" value="PRK05035.1"/>
    <property type="match status" value="1"/>
</dbReference>
<dbReference type="PANTHER" id="PTHR43034">
    <property type="entry name" value="ION-TRANSLOCATING OXIDOREDUCTASE COMPLEX SUBUNIT C"/>
    <property type="match status" value="1"/>
</dbReference>
<dbReference type="GO" id="GO:0005886">
    <property type="term" value="C:plasma membrane"/>
    <property type="evidence" value="ECO:0007669"/>
    <property type="project" value="UniProtKB-SubCell"/>
</dbReference>
<sequence length="456" mass="48124">MKTRSFKGGVHPAGGKELSSGSQIVRLEPKGELIFPMLQHIGAPATPAVKPGDRVLLGSVIGRASGFVSCNIISSVSGTVKRVEPIDNGAGTMIESVVIESDSEYEAVEGFGDPRDYDRLSKDEIRRIISEAGLVGMGGAGFPTSVKLAVKDDSLIDYVIVNGAECEPYITCDHRLMLERTEKAVLGLKILLRLFENAKGVFAVENNKPDAIGALGEAVKGSKRMYVQPLKTKYPQGGERVVVNAVTGRRLSSKKLPSELGCVVVNLATVAAVADAVAYSTPLVSRIVTVTGEDIKEPSNFEVPLGTATGELVEAAGGFLEPPKKIILGGPMMGSSVSGLNVPVTKTTSCILCLKNDGAAAKEPSACIRCGRCLDVCPERLMPAKLKALADRFDYGGFEKLGGLECIGCGSCTYICPAKRRLSQSITAAKRQVLADKRAAAQKRSLEPSGGKEGEK</sequence>
<gene>
    <name evidence="10" type="primary">rsxC</name>
    <name evidence="8" type="synonym">rnfC</name>
    <name evidence="10" type="ORF">IAD28_05515</name>
</gene>
<dbReference type="AlphaFoldDB" id="A0A9D1NQU2"/>
<evidence type="ECO:0000256" key="3">
    <source>
        <dbReference type="ARBA" id="ARBA00022723"/>
    </source>
</evidence>
<comment type="caution">
    <text evidence="10">The sequence shown here is derived from an EMBL/GenBank/DDBJ whole genome shotgun (WGS) entry which is preliminary data.</text>
</comment>
<evidence type="ECO:0000256" key="8">
    <source>
        <dbReference type="HAMAP-Rule" id="MF_00461"/>
    </source>
</evidence>
<dbReference type="EMBL" id="DVOL01000079">
    <property type="protein sequence ID" value="HIV11131.1"/>
    <property type="molecule type" value="Genomic_DNA"/>
</dbReference>
<dbReference type="Pfam" id="PF01512">
    <property type="entry name" value="Complex1_51K"/>
    <property type="match status" value="1"/>
</dbReference>
<name>A0A9D1NQU2_9FIRM</name>
<keyword evidence="2 8" id="KW-0004">4Fe-4S</keyword>
<dbReference type="NCBIfam" id="TIGR01945">
    <property type="entry name" value="rnfC"/>
    <property type="match status" value="1"/>
</dbReference>
<keyword evidence="3 8" id="KW-0479">Metal-binding</keyword>
<comment type="function">
    <text evidence="8">Part of a membrane-bound complex that couples electron transfer with translocation of ions across the membrane.</text>
</comment>
<feature type="domain" description="4Fe-4S ferredoxin-type" evidence="9">
    <location>
        <begin position="358"/>
        <end position="387"/>
    </location>
</feature>
<dbReference type="EC" id="7.-.-.-" evidence="8"/>
<dbReference type="Gene3D" id="3.10.20.600">
    <property type="match status" value="1"/>
</dbReference>
<evidence type="ECO:0000256" key="1">
    <source>
        <dbReference type="ARBA" id="ARBA00022448"/>
    </source>
</evidence>
<dbReference type="HAMAP" id="MF_00461">
    <property type="entry name" value="RsxC_RnfC"/>
    <property type="match status" value="1"/>
</dbReference>
<keyword evidence="8" id="KW-1003">Cell membrane</keyword>
<dbReference type="GO" id="GO:0051539">
    <property type="term" value="F:4 iron, 4 sulfur cluster binding"/>
    <property type="evidence" value="ECO:0007669"/>
    <property type="project" value="UniProtKB-KW"/>
</dbReference>
<accession>A0A9D1NQU2</accession>
<dbReference type="InterPro" id="IPR011538">
    <property type="entry name" value="Nuo51_FMN-bd"/>
</dbReference>
<dbReference type="Proteomes" id="UP000823960">
    <property type="component" value="Unassembled WGS sequence"/>
</dbReference>
<dbReference type="GO" id="GO:0009055">
    <property type="term" value="F:electron transfer activity"/>
    <property type="evidence" value="ECO:0007669"/>
    <property type="project" value="InterPro"/>
</dbReference>
<feature type="binding site" evidence="8">
    <location>
        <position position="409"/>
    </location>
    <ligand>
        <name>[4Fe-4S] cluster</name>
        <dbReference type="ChEBI" id="CHEBI:49883"/>
        <label>2</label>
    </ligand>
</feature>
<reference evidence="10" key="2">
    <citation type="journal article" date="2021" name="PeerJ">
        <title>Extensive microbial diversity within the chicken gut microbiome revealed by metagenomics and culture.</title>
        <authorList>
            <person name="Gilroy R."/>
            <person name="Ravi A."/>
            <person name="Getino M."/>
            <person name="Pursley I."/>
            <person name="Horton D.L."/>
            <person name="Alikhan N.F."/>
            <person name="Baker D."/>
            <person name="Gharbi K."/>
            <person name="Hall N."/>
            <person name="Watson M."/>
            <person name="Adriaenssens E.M."/>
            <person name="Foster-Nyarko E."/>
            <person name="Jarju S."/>
            <person name="Secka A."/>
            <person name="Antonio M."/>
            <person name="Oren A."/>
            <person name="Chaudhuri R.R."/>
            <person name="La Ragione R."/>
            <person name="Hildebrand F."/>
            <person name="Pallen M.J."/>
        </authorList>
    </citation>
    <scope>NUCLEOTIDE SEQUENCE</scope>
    <source>
        <strain evidence="10">1370</strain>
    </source>
</reference>
<feature type="binding site" evidence="8">
    <location>
        <position position="370"/>
    </location>
    <ligand>
        <name>[4Fe-4S] cluster</name>
        <dbReference type="ChEBI" id="CHEBI:49883"/>
        <label>1</label>
    </ligand>
</feature>
<keyword evidence="6 8" id="KW-0408">Iron</keyword>